<keyword evidence="1" id="KW-0472">Membrane</keyword>
<proteinExistence type="predicted"/>
<evidence type="ECO:0000313" key="3">
    <source>
        <dbReference type="Proteomes" id="UP000290289"/>
    </source>
</evidence>
<sequence length="342" mass="39213">MKWNERELGLFGFGNEAPPLFWGNVSNGGSDSSRYHTDTKPIAGQREVSSRVQSSSPLSPDLLFLSSQAAFWVDNREQHRVRVLRSVERGDFRYRSNPFADPILPLLKRVCRCRVLSAIFAFMDTKSVFVLVECFKRKSREAELYQLSQANNKELTVSPVRSFGNHRKGDAYSWTLPSQQHRLTSHWFKGKLYMLMPVWELGRGTSTKCKGRTFDPHHKLMGKFKAPDSLTAWGALISAYGSLYYHADPTIHLNKFPSPFQCYNPGSDTWEDLPRIHPNLIRWLFDSITGYAVCGGHILVSFGNTFFAYRVRDKKWHRVRYPDGYPGFHGRAVVAGDYIYAV</sequence>
<accession>A0A498KEK1</accession>
<dbReference type="EMBL" id="RDQH01000328">
    <property type="protein sequence ID" value="RXI05751.1"/>
    <property type="molecule type" value="Genomic_DNA"/>
</dbReference>
<gene>
    <name evidence="2" type="ORF">DVH24_017793</name>
</gene>
<keyword evidence="1" id="KW-0812">Transmembrane</keyword>
<dbReference type="SUPFAM" id="SSF117281">
    <property type="entry name" value="Kelch motif"/>
    <property type="match status" value="1"/>
</dbReference>
<reference evidence="2 3" key="1">
    <citation type="submission" date="2018-10" db="EMBL/GenBank/DDBJ databases">
        <title>A high-quality apple genome assembly.</title>
        <authorList>
            <person name="Hu J."/>
        </authorList>
    </citation>
    <scope>NUCLEOTIDE SEQUENCE [LARGE SCALE GENOMIC DNA]</scope>
    <source>
        <strain evidence="3">cv. HFTH1</strain>
        <tissue evidence="2">Young leaf</tissue>
    </source>
</reference>
<feature type="transmembrane region" description="Helical" evidence="1">
    <location>
        <begin position="288"/>
        <end position="309"/>
    </location>
</feature>
<dbReference type="InterPro" id="IPR015915">
    <property type="entry name" value="Kelch-typ_b-propeller"/>
</dbReference>
<name>A0A498KEK1_MALDO</name>
<dbReference type="AlphaFoldDB" id="A0A498KEK1"/>
<evidence type="ECO:0000313" key="2">
    <source>
        <dbReference type="EMBL" id="RXI05751.1"/>
    </source>
</evidence>
<dbReference type="Proteomes" id="UP000290289">
    <property type="component" value="Chromosome 2"/>
</dbReference>
<evidence type="ECO:0000256" key="1">
    <source>
        <dbReference type="SAM" id="Phobius"/>
    </source>
</evidence>
<protein>
    <submittedName>
        <fullName evidence="2">Uncharacterized protein</fullName>
    </submittedName>
</protein>
<comment type="caution">
    <text evidence="2">The sequence shown here is derived from an EMBL/GenBank/DDBJ whole genome shotgun (WGS) entry which is preliminary data.</text>
</comment>
<keyword evidence="3" id="KW-1185">Reference proteome</keyword>
<keyword evidence="1" id="KW-1133">Transmembrane helix</keyword>
<organism evidence="2 3">
    <name type="scientific">Malus domestica</name>
    <name type="common">Apple</name>
    <name type="synonym">Pyrus malus</name>
    <dbReference type="NCBI Taxonomy" id="3750"/>
    <lineage>
        <taxon>Eukaryota</taxon>
        <taxon>Viridiplantae</taxon>
        <taxon>Streptophyta</taxon>
        <taxon>Embryophyta</taxon>
        <taxon>Tracheophyta</taxon>
        <taxon>Spermatophyta</taxon>
        <taxon>Magnoliopsida</taxon>
        <taxon>eudicotyledons</taxon>
        <taxon>Gunneridae</taxon>
        <taxon>Pentapetalae</taxon>
        <taxon>rosids</taxon>
        <taxon>fabids</taxon>
        <taxon>Rosales</taxon>
        <taxon>Rosaceae</taxon>
        <taxon>Amygdaloideae</taxon>
        <taxon>Maleae</taxon>
        <taxon>Malus</taxon>
    </lineage>
</organism>